<name>A0A7C1FF33_9CHLR</name>
<comment type="caution">
    <text evidence="2">The sequence shown here is derived from an EMBL/GenBank/DDBJ whole genome shotgun (WGS) entry which is preliminary data.</text>
</comment>
<reference evidence="2" key="1">
    <citation type="journal article" date="2020" name="mSystems">
        <title>Genome- and Community-Level Interaction Insights into Carbon Utilization and Element Cycling Functions of Hydrothermarchaeota in Hydrothermal Sediment.</title>
        <authorList>
            <person name="Zhou Z."/>
            <person name="Liu Y."/>
            <person name="Xu W."/>
            <person name="Pan J."/>
            <person name="Luo Z.H."/>
            <person name="Li M."/>
        </authorList>
    </citation>
    <scope>NUCLEOTIDE SEQUENCE [LARGE SCALE GENOMIC DNA]</scope>
    <source>
        <strain evidence="2">SpSt-289</strain>
    </source>
</reference>
<dbReference type="InterPro" id="IPR005079">
    <property type="entry name" value="Peptidase_C45_hydrolase"/>
</dbReference>
<proteinExistence type="predicted"/>
<dbReference type="NCBIfam" id="NF040521">
    <property type="entry name" value="C45_proenzyme"/>
    <property type="match status" value="1"/>
</dbReference>
<dbReference type="InterPro" id="IPR047794">
    <property type="entry name" value="C45_proenzyme-like"/>
</dbReference>
<feature type="domain" description="Peptidase C45 hydrolase" evidence="1">
    <location>
        <begin position="128"/>
        <end position="268"/>
    </location>
</feature>
<accession>A0A7C1FF33</accession>
<evidence type="ECO:0000259" key="1">
    <source>
        <dbReference type="Pfam" id="PF03417"/>
    </source>
</evidence>
<gene>
    <name evidence="2" type="ORF">ENQ20_06540</name>
</gene>
<dbReference type="Gene3D" id="3.60.60.10">
    <property type="entry name" value="Penicillin V Acylase, Chain A"/>
    <property type="match status" value="1"/>
</dbReference>
<sequence>MNLLRLTLAGTPAEMGRQHGRQIEPLRPHLLAVIEQRIAELRQLGADSPAAVQSCLDFMAEADRPLLDYLAGLSEALTIEPRRLQHYTLSSYLRDLWRGQHAVPSASTPFAQEGCTVWAASGPATVDGRPLLVKNRDYHVDHLPLQMLARVAPADGYRYLSIGSAGSPEVFSSGINERGLAVADTHVLSRDIGPGLPRFSLMRELLTHHDSVASALDYLRSVPHMGAGTLMLADAGGSLALCESGHRCCGYVISHGETALVNTNHFETPALAGQWIEDEPPALRGNSLGRRRRVLIALQQGWGTVDLPWAQRLMAAHGSPQEALCRHPLVGHAGDRSETGSSTISSAIFQPAGDGQSDFPSLWLAIGNPCLGQWQRQQVK</sequence>
<dbReference type="Pfam" id="PF03417">
    <property type="entry name" value="AAT"/>
    <property type="match status" value="1"/>
</dbReference>
<evidence type="ECO:0000313" key="2">
    <source>
        <dbReference type="EMBL" id="HDX31139.1"/>
    </source>
</evidence>
<protein>
    <recommendedName>
        <fullName evidence="1">Peptidase C45 hydrolase domain-containing protein</fullName>
    </recommendedName>
</protein>
<organism evidence="2">
    <name type="scientific">Caldilinea aerophila</name>
    <dbReference type="NCBI Taxonomy" id="133453"/>
    <lineage>
        <taxon>Bacteria</taxon>
        <taxon>Bacillati</taxon>
        <taxon>Chloroflexota</taxon>
        <taxon>Caldilineae</taxon>
        <taxon>Caldilineales</taxon>
        <taxon>Caldilineaceae</taxon>
        <taxon>Caldilinea</taxon>
    </lineage>
</organism>
<dbReference type="EMBL" id="DSMG01000074">
    <property type="protein sequence ID" value="HDX31139.1"/>
    <property type="molecule type" value="Genomic_DNA"/>
</dbReference>
<dbReference type="AlphaFoldDB" id="A0A7C1FF33"/>